<dbReference type="GO" id="GO:0042973">
    <property type="term" value="F:glucan endo-1,3-beta-D-glucosidase activity"/>
    <property type="evidence" value="ECO:0007669"/>
    <property type="project" value="UniProtKB-EC"/>
</dbReference>
<evidence type="ECO:0000256" key="10">
    <source>
        <dbReference type="RuleBase" id="RU004336"/>
    </source>
</evidence>
<dbReference type="Gene3D" id="1.20.58.1040">
    <property type="match status" value="1"/>
</dbReference>
<evidence type="ECO:0000256" key="7">
    <source>
        <dbReference type="ARBA" id="ARBA00023157"/>
    </source>
</evidence>
<dbReference type="OrthoDB" id="1938138at2759"/>
<name>A0A4Y7KUF6_PAPSO</name>
<dbReference type="Proteomes" id="UP000316621">
    <property type="component" value="Chromosome 9"/>
</dbReference>
<dbReference type="Gene3D" id="3.20.20.80">
    <property type="entry name" value="Glycosidases"/>
    <property type="match status" value="1"/>
</dbReference>
<evidence type="ECO:0000256" key="8">
    <source>
        <dbReference type="ARBA" id="ARBA00023295"/>
    </source>
</evidence>
<sequence>MGMMIRSTKPFLIPSLSIILLLLNTIPLATSQYTIGVNYGMVADNLPPPSAVASFLQSKTNIDRIKLFDANPDVLRAFANTNISVTVSIANGYIPDLTDLQKAKEWVSANVVPFYPQTKIIRVLVGNEVLYWKDKKQIAYLLRAMESVHKALQDLGLNKIQVSTPHALNILSISDPPSAGQFKPVYDTRIIKPILEFHNRTKSPFMVCPYPYFGFNDVTLDYAIFKSNPGAVDKNTGKRYMNMFEQLLDATHSAMKRVGFGDVEIVVAETGWPSVGGENQPAVNVENALSYNGGVVKFVNSGKGTPLMPNKKFETYIFSLFNENQKPMGVAEQNFGLFKADFTPVYDVGILKTGDQSAPPSTTPVTPSPTPAVTPAPVDSPTPVTPVTPAPVDSPTPTTPAPVDSKQWCVPAGDVSDEFLQHNIDYVCSLGSVDCQPIQDTGACFDPNTIRSHASFAMNAYYQTFGHEPLNCDFDGTGIVVNTDPSYGTCEYVS</sequence>
<feature type="chain" id="PRO_5021495827" description="glucan endo-1,3-beta-D-glucosidase" evidence="12">
    <location>
        <begin position="32"/>
        <end position="494"/>
    </location>
</feature>
<dbReference type="FunFam" id="1.20.58.1040:FF:000003">
    <property type="entry name" value="glucan endo-1,3-beta-glucosidase 7"/>
    <property type="match status" value="1"/>
</dbReference>
<dbReference type="InterPro" id="IPR044965">
    <property type="entry name" value="Glyco_hydro_17_plant"/>
</dbReference>
<dbReference type="PROSITE" id="PS00587">
    <property type="entry name" value="GLYCOSYL_HYDROL_F17"/>
    <property type="match status" value="1"/>
</dbReference>
<dbReference type="InterPro" id="IPR017853">
    <property type="entry name" value="GH"/>
</dbReference>
<keyword evidence="4 12" id="KW-0732">Signal</keyword>
<keyword evidence="5 10" id="KW-0378">Hydrolase</keyword>
<comment type="catalytic activity">
    <reaction evidence="1">
        <text>Hydrolysis of (1-&gt;3)-beta-D-glucosidic linkages in (1-&gt;3)-beta-D-glucans.</text>
        <dbReference type="EC" id="3.2.1.39"/>
    </reaction>
</comment>
<feature type="compositionally biased region" description="Pro residues" evidence="11">
    <location>
        <begin position="366"/>
        <end position="400"/>
    </location>
</feature>
<dbReference type="InterPro" id="IPR012946">
    <property type="entry name" value="X8"/>
</dbReference>
<dbReference type="GO" id="GO:0005975">
    <property type="term" value="P:carbohydrate metabolic process"/>
    <property type="evidence" value="ECO:0007669"/>
    <property type="project" value="InterPro"/>
</dbReference>
<dbReference type="PANTHER" id="PTHR32227">
    <property type="entry name" value="GLUCAN ENDO-1,3-BETA-GLUCOSIDASE BG1-RELATED-RELATED"/>
    <property type="match status" value="1"/>
</dbReference>
<dbReference type="FunFam" id="3.20.20.80:FF:000002">
    <property type="entry name" value="Glucan endo-1,3-beta-glucosidase 3"/>
    <property type="match status" value="1"/>
</dbReference>
<dbReference type="Gramene" id="RZC75808">
    <property type="protein sequence ID" value="RZC75808"/>
    <property type="gene ID" value="C5167_000801"/>
</dbReference>
<organism evidence="14 15">
    <name type="scientific">Papaver somniferum</name>
    <name type="common">Opium poppy</name>
    <dbReference type="NCBI Taxonomy" id="3469"/>
    <lineage>
        <taxon>Eukaryota</taxon>
        <taxon>Viridiplantae</taxon>
        <taxon>Streptophyta</taxon>
        <taxon>Embryophyta</taxon>
        <taxon>Tracheophyta</taxon>
        <taxon>Spermatophyta</taxon>
        <taxon>Magnoliopsida</taxon>
        <taxon>Ranunculales</taxon>
        <taxon>Papaveraceae</taxon>
        <taxon>Papaveroideae</taxon>
        <taxon>Papaver</taxon>
    </lineage>
</organism>
<gene>
    <name evidence="14" type="ORF">C5167_000801</name>
</gene>
<dbReference type="InterPro" id="IPR000490">
    <property type="entry name" value="Glyco_hydro_17"/>
</dbReference>
<dbReference type="GO" id="GO:0006952">
    <property type="term" value="P:defense response"/>
    <property type="evidence" value="ECO:0007669"/>
    <property type="project" value="UniProtKB-KW"/>
</dbReference>
<dbReference type="SMART" id="SM00768">
    <property type="entry name" value="X8"/>
    <property type="match status" value="1"/>
</dbReference>
<reference evidence="14 15" key="1">
    <citation type="journal article" date="2018" name="Science">
        <title>The opium poppy genome and morphinan production.</title>
        <authorList>
            <person name="Guo L."/>
            <person name="Winzer T."/>
            <person name="Yang X."/>
            <person name="Li Y."/>
            <person name="Ning Z."/>
            <person name="He Z."/>
            <person name="Teodor R."/>
            <person name="Lu Y."/>
            <person name="Bowser T.A."/>
            <person name="Graham I.A."/>
            <person name="Ye K."/>
        </authorList>
    </citation>
    <scope>NUCLEOTIDE SEQUENCE [LARGE SCALE GENOMIC DNA]</scope>
    <source>
        <strain evidence="15">cv. HN1</strain>
        <tissue evidence="14">Leaves</tissue>
    </source>
</reference>
<evidence type="ECO:0000259" key="13">
    <source>
        <dbReference type="SMART" id="SM00768"/>
    </source>
</evidence>
<proteinExistence type="inferred from homology"/>
<keyword evidence="6" id="KW-0611">Plant defense</keyword>
<accession>A0A4Y7KUF6</accession>
<keyword evidence="8 10" id="KW-0326">Glycosidase</keyword>
<dbReference type="SUPFAM" id="SSF51445">
    <property type="entry name" value="(Trans)glycosidases"/>
    <property type="match status" value="1"/>
</dbReference>
<evidence type="ECO:0000256" key="12">
    <source>
        <dbReference type="SAM" id="SignalP"/>
    </source>
</evidence>
<evidence type="ECO:0000256" key="1">
    <source>
        <dbReference type="ARBA" id="ARBA00000382"/>
    </source>
</evidence>
<feature type="region of interest" description="Disordered" evidence="11">
    <location>
        <begin position="353"/>
        <end position="405"/>
    </location>
</feature>
<keyword evidence="15" id="KW-1185">Reference proteome</keyword>
<comment type="similarity">
    <text evidence="2 9">Belongs to the glycosyl hydrolase 17 family.</text>
</comment>
<evidence type="ECO:0000256" key="4">
    <source>
        <dbReference type="ARBA" id="ARBA00022729"/>
    </source>
</evidence>
<dbReference type="EMBL" id="CM010723">
    <property type="protein sequence ID" value="RZC75808.1"/>
    <property type="molecule type" value="Genomic_DNA"/>
</dbReference>
<dbReference type="Pfam" id="PF07983">
    <property type="entry name" value="X8"/>
    <property type="match status" value="1"/>
</dbReference>
<dbReference type="Pfam" id="PF00332">
    <property type="entry name" value="Glyco_hydro_17"/>
    <property type="match status" value="1"/>
</dbReference>
<dbReference type="STRING" id="3469.A0A4Y7KUF6"/>
<evidence type="ECO:0000256" key="2">
    <source>
        <dbReference type="ARBA" id="ARBA00008773"/>
    </source>
</evidence>
<dbReference type="AlphaFoldDB" id="A0A4Y7KUF6"/>
<dbReference type="EC" id="3.2.1.39" evidence="3"/>
<feature type="domain" description="X8" evidence="13">
    <location>
        <begin position="407"/>
        <end position="492"/>
    </location>
</feature>
<evidence type="ECO:0000256" key="9">
    <source>
        <dbReference type="RuleBase" id="RU004335"/>
    </source>
</evidence>
<protein>
    <recommendedName>
        <fullName evidence="3">glucan endo-1,3-beta-D-glucosidase</fullName>
        <ecNumber evidence="3">3.2.1.39</ecNumber>
    </recommendedName>
</protein>
<evidence type="ECO:0000313" key="15">
    <source>
        <dbReference type="Proteomes" id="UP000316621"/>
    </source>
</evidence>
<evidence type="ECO:0000256" key="6">
    <source>
        <dbReference type="ARBA" id="ARBA00022821"/>
    </source>
</evidence>
<feature type="signal peptide" evidence="12">
    <location>
        <begin position="1"/>
        <end position="31"/>
    </location>
</feature>
<keyword evidence="7" id="KW-1015">Disulfide bond</keyword>
<evidence type="ECO:0000256" key="11">
    <source>
        <dbReference type="SAM" id="MobiDB-lite"/>
    </source>
</evidence>
<dbReference type="OMA" id="DTNPDMV"/>
<evidence type="ECO:0000256" key="3">
    <source>
        <dbReference type="ARBA" id="ARBA00012780"/>
    </source>
</evidence>
<evidence type="ECO:0000256" key="5">
    <source>
        <dbReference type="ARBA" id="ARBA00022801"/>
    </source>
</evidence>
<evidence type="ECO:0000313" key="14">
    <source>
        <dbReference type="EMBL" id="RZC75808.1"/>
    </source>
</evidence>